<evidence type="ECO:0000256" key="7">
    <source>
        <dbReference type="ARBA" id="ARBA00023319"/>
    </source>
</evidence>
<feature type="domain" description="Ig-like" evidence="8">
    <location>
        <begin position="229"/>
        <end position="311"/>
    </location>
</feature>
<dbReference type="CDD" id="cd00096">
    <property type="entry name" value="Ig"/>
    <property type="match status" value="2"/>
</dbReference>
<keyword evidence="7" id="KW-0393">Immunoglobulin domain</keyword>
<gene>
    <name evidence="9" type="ORF">E2I00_014109</name>
</gene>
<dbReference type="InterPro" id="IPR036179">
    <property type="entry name" value="Ig-like_dom_sf"/>
</dbReference>
<dbReference type="OrthoDB" id="10039395at2759"/>
<dbReference type="Proteomes" id="UP000437017">
    <property type="component" value="Unassembled WGS sequence"/>
</dbReference>
<dbReference type="GO" id="GO:0009897">
    <property type="term" value="C:external side of plasma membrane"/>
    <property type="evidence" value="ECO:0007669"/>
    <property type="project" value="TreeGrafter"/>
</dbReference>
<keyword evidence="10" id="KW-1185">Reference proteome</keyword>
<dbReference type="Gene3D" id="2.60.40.10">
    <property type="entry name" value="Immunoglobulins"/>
    <property type="match status" value="3"/>
</dbReference>
<feature type="non-terminal residue" evidence="9">
    <location>
        <position position="1"/>
    </location>
</feature>
<dbReference type="InterPro" id="IPR013151">
    <property type="entry name" value="Immunoglobulin_dom"/>
</dbReference>
<evidence type="ECO:0000256" key="1">
    <source>
        <dbReference type="ARBA" id="ARBA00004236"/>
    </source>
</evidence>
<dbReference type="InterPro" id="IPR003599">
    <property type="entry name" value="Ig_sub"/>
</dbReference>
<keyword evidence="5" id="KW-1015">Disulfide bond</keyword>
<evidence type="ECO:0000256" key="2">
    <source>
        <dbReference type="ARBA" id="ARBA00022475"/>
    </source>
</evidence>
<comment type="caution">
    <text evidence="9">The sequence shown here is derived from an EMBL/GenBank/DDBJ whole genome shotgun (WGS) entry which is preliminary data.</text>
</comment>
<dbReference type="FunFam" id="2.60.40.10:FF:000357">
    <property type="entry name" value="Fc receptor like 1"/>
    <property type="match status" value="1"/>
</dbReference>
<dbReference type="Pfam" id="PF13927">
    <property type="entry name" value="Ig_3"/>
    <property type="match status" value="1"/>
</dbReference>
<dbReference type="PANTHER" id="PTHR11481:SF64">
    <property type="entry name" value="FC RECEPTOR-LIKE PROTEIN 4"/>
    <property type="match status" value="1"/>
</dbReference>
<dbReference type="Pfam" id="PF13895">
    <property type="entry name" value="Ig_2"/>
    <property type="match status" value="1"/>
</dbReference>
<dbReference type="PROSITE" id="PS50835">
    <property type="entry name" value="IG_LIKE"/>
    <property type="match status" value="3"/>
</dbReference>
<dbReference type="InterPro" id="IPR050488">
    <property type="entry name" value="Ig_Fc_receptor"/>
</dbReference>
<keyword evidence="6" id="KW-0325">Glycoprotein</keyword>
<feature type="domain" description="Ig-like" evidence="8">
    <location>
        <begin position="130"/>
        <end position="221"/>
    </location>
</feature>
<accession>A0A6A1Q4R6</accession>
<keyword evidence="3" id="KW-0732">Signal</keyword>
<evidence type="ECO:0000313" key="10">
    <source>
        <dbReference type="Proteomes" id="UP000437017"/>
    </source>
</evidence>
<dbReference type="InterPro" id="IPR013783">
    <property type="entry name" value="Ig-like_fold"/>
</dbReference>
<evidence type="ECO:0000259" key="8">
    <source>
        <dbReference type="PROSITE" id="PS50835"/>
    </source>
</evidence>
<organism evidence="9 10">
    <name type="scientific">Balaenoptera physalus</name>
    <name type="common">Fin whale</name>
    <name type="synonym">Balaena physalus</name>
    <dbReference type="NCBI Taxonomy" id="9770"/>
    <lineage>
        <taxon>Eukaryota</taxon>
        <taxon>Metazoa</taxon>
        <taxon>Chordata</taxon>
        <taxon>Craniata</taxon>
        <taxon>Vertebrata</taxon>
        <taxon>Euteleostomi</taxon>
        <taxon>Mammalia</taxon>
        <taxon>Eutheria</taxon>
        <taxon>Laurasiatheria</taxon>
        <taxon>Artiodactyla</taxon>
        <taxon>Whippomorpha</taxon>
        <taxon>Cetacea</taxon>
        <taxon>Mysticeti</taxon>
        <taxon>Balaenopteridae</taxon>
        <taxon>Balaenoptera</taxon>
    </lineage>
</organism>
<dbReference type="SMART" id="SM00408">
    <property type="entry name" value="IGc2"/>
    <property type="match status" value="3"/>
</dbReference>
<sequence length="473" mass="52378">FTISNANSSDSHQYPCIVSKSVFSSWIETSKSNNQVKELFLTVSPSQPIEGNSMTLACKTEPPPRKLDVQLQFRFYKDGRPLGLDWDSIPELWIPAVWREDSGSYWCQAKTTPLRVKWSRRVRIQVHGVPISNVNLEIQPAGGYLMEGEKLVLVCLVTGGTGDITFFWYKGVLGLNLETKTQRSLTATFEIPVVRESDSEQYYCAADNGYGPRLSELVNITVRIPVSHPVLTLRAPGAQAVVGDVMELHCEVRRGSAPILYQFYHEDVALGSSSAPSGGGVSFNLSLTAEHSGNYYCEANNGLVAQRSEVVPLNIIGIAHAVELLWSMSVSQHSGRVLLTPQSFWWCATKDEASMVHVQVSPFSAYGGQKRSSYFKSHGGAAWYLWSHHYGPIILLLAQEKNRFVFIEIGSRSAGDPLRSLPSPVPQESTYLNSQAPEQLHPDYENVNVVSGDEVYSLVYCVQQEQQPAAGET</sequence>
<evidence type="ECO:0000313" key="9">
    <source>
        <dbReference type="EMBL" id="KAB0402284.1"/>
    </source>
</evidence>
<reference evidence="9 10" key="1">
    <citation type="journal article" date="2019" name="PLoS ONE">
        <title>Genomic analyses reveal an absence of contemporary introgressive admixture between fin whales and blue whales, despite known hybrids.</title>
        <authorList>
            <person name="Westbury M.V."/>
            <person name="Petersen B."/>
            <person name="Lorenzen E.D."/>
        </authorList>
    </citation>
    <scope>NUCLEOTIDE SEQUENCE [LARGE SCALE GENOMIC DNA]</scope>
    <source>
        <strain evidence="9">FinWhale-01</strain>
    </source>
</reference>
<dbReference type="EMBL" id="SGJD01001021">
    <property type="protein sequence ID" value="KAB0402284.1"/>
    <property type="molecule type" value="Genomic_DNA"/>
</dbReference>
<name>A0A6A1Q4R6_BALPH</name>
<keyword evidence="2" id="KW-1003">Cell membrane</keyword>
<dbReference type="GO" id="GO:0006955">
    <property type="term" value="P:immune response"/>
    <property type="evidence" value="ECO:0007669"/>
    <property type="project" value="TreeGrafter"/>
</dbReference>
<evidence type="ECO:0000256" key="5">
    <source>
        <dbReference type="ARBA" id="ARBA00023157"/>
    </source>
</evidence>
<proteinExistence type="predicted"/>
<dbReference type="InterPro" id="IPR007110">
    <property type="entry name" value="Ig-like_dom"/>
</dbReference>
<evidence type="ECO:0000256" key="3">
    <source>
        <dbReference type="ARBA" id="ARBA00022729"/>
    </source>
</evidence>
<evidence type="ECO:0000256" key="6">
    <source>
        <dbReference type="ARBA" id="ARBA00023180"/>
    </source>
</evidence>
<dbReference type="GO" id="GO:0004888">
    <property type="term" value="F:transmembrane signaling receptor activity"/>
    <property type="evidence" value="ECO:0007669"/>
    <property type="project" value="TreeGrafter"/>
</dbReference>
<dbReference type="GO" id="GO:0007166">
    <property type="term" value="P:cell surface receptor signaling pathway"/>
    <property type="evidence" value="ECO:0007669"/>
    <property type="project" value="TreeGrafter"/>
</dbReference>
<protein>
    <recommendedName>
        <fullName evidence="8">Ig-like domain-containing protein</fullName>
    </recommendedName>
</protein>
<evidence type="ECO:0000256" key="4">
    <source>
        <dbReference type="ARBA" id="ARBA00023136"/>
    </source>
</evidence>
<dbReference type="Pfam" id="PF00047">
    <property type="entry name" value="ig"/>
    <property type="match status" value="1"/>
</dbReference>
<comment type="subcellular location">
    <subcellularLocation>
        <location evidence="1">Cell membrane</location>
    </subcellularLocation>
</comment>
<dbReference type="PANTHER" id="PTHR11481">
    <property type="entry name" value="IMMUNOGLOBULIN FC RECEPTOR"/>
    <property type="match status" value="1"/>
</dbReference>
<dbReference type="AlphaFoldDB" id="A0A6A1Q4R6"/>
<dbReference type="InterPro" id="IPR003598">
    <property type="entry name" value="Ig_sub2"/>
</dbReference>
<keyword evidence="4" id="KW-0472">Membrane</keyword>
<dbReference type="SUPFAM" id="SSF48726">
    <property type="entry name" value="Immunoglobulin"/>
    <property type="match status" value="3"/>
</dbReference>
<feature type="domain" description="Ig-like" evidence="8">
    <location>
        <begin position="37"/>
        <end position="117"/>
    </location>
</feature>
<dbReference type="SMART" id="SM00409">
    <property type="entry name" value="IG"/>
    <property type="match status" value="3"/>
</dbReference>